<organism evidence="2 3">
    <name type="scientific">Actinacidiphila guanduensis</name>
    <dbReference type="NCBI Taxonomy" id="310781"/>
    <lineage>
        <taxon>Bacteria</taxon>
        <taxon>Bacillati</taxon>
        <taxon>Actinomycetota</taxon>
        <taxon>Actinomycetes</taxon>
        <taxon>Kitasatosporales</taxon>
        <taxon>Streptomycetaceae</taxon>
        <taxon>Actinacidiphila</taxon>
    </lineage>
</organism>
<evidence type="ECO:0000313" key="3">
    <source>
        <dbReference type="Proteomes" id="UP000199341"/>
    </source>
</evidence>
<gene>
    <name evidence="2" type="ORF">SAMN05216259_106252</name>
</gene>
<accession>A0A1H0FDH2</accession>
<dbReference type="RefSeq" id="WP_176930277.1">
    <property type="nucleotide sequence ID" value="NZ_FNIE01000006.1"/>
</dbReference>
<evidence type="ECO:0000313" key="2">
    <source>
        <dbReference type="EMBL" id="SDN92703.1"/>
    </source>
</evidence>
<dbReference type="Proteomes" id="UP000199341">
    <property type="component" value="Unassembled WGS sequence"/>
</dbReference>
<dbReference type="EMBL" id="FNIE01000006">
    <property type="protein sequence ID" value="SDN92703.1"/>
    <property type="molecule type" value="Genomic_DNA"/>
</dbReference>
<protein>
    <submittedName>
        <fullName evidence="2">Uncharacterized protein</fullName>
    </submittedName>
</protein>
<feature type="region of interest" description="Disordered" evidence="1">
    <location>
        <begin position="1"/>
        <end position="21"/>
    </location>
</feature>
<name>A0A1H0FDH2_9ACTN</name>
<dbReference type="AlphaFoldDB" id="A0A1H0FDH2"/>
<keyword evidence="3" id="KW-1185">Reference proteome</keyword>
<reference evidence="2 3" key="1">
    <citation type="submission" date="2016-10" db="EMBL/GenBank/DDBJ databases">
        <authorList>
            <person name="de Groot N.N."/>
        </authorList>
    </citation>
    <scope>NUCLEOTIDE SEQUENCE [LARGE SCALE GENOMIC DNA]</scope>
    <source>
        <strain evidence="2 3">CGMCC 4.2022</strain>
    </source>
</reference>
<proteinExistence type="predicted"/>
<sequence length="53" mass="5463">MASTTLTPAPAPNGGTAIGPHPRHLIGNALRAARVYLKTAVEVVILGADAKRF</sequence>
<evidence type="ECO:0000256" key="1">
    <source>
        <dbReference type="SAM" id="MobiDB-lite"/>
    </source>
</evidence>